<name>A0ABU2SI01_9ACTN</name>
<feature type="compositionally biased region" description="Pro residues" evidence="1">
    <location>
        <begin position="1"/>
        <end position="13"/>
    </location>
</feature>
<dbReference type="EMBL" id="JAVRFI010000002">
    <property type="protein sequence ID" value="MDT0448537.1"/>
    <property type="molecule type" value="Genomic_DNA"/>
</dbReference>
<evidence type="ECO:0008006" key="4">
    <source>
        <dbReference type="Google" id="ProtNLM"/>
    </source>
</evidence>
<dbReference type="Proteomes" id="UP001180531">
    <property type="component" value="Unassembled WGS sequence"/>
</dbReference>
<dbReference type="RefSeq" id="WP_311608358.1">
    <property type="nucleotide sequence ID" value="NZ_JAVRFI010000002.1"/>
</dbReference>
<keyword evidence="3" id="KW-1185">Reference proteome</keyword>
<evidence type="ECO:0000313" key="3">
    <source>
        <dbReference type="Proteomes" id="UP001180531"/>
    </source>
</evidence>
<evidence type="ECO:0000313" key="2">
    <source>
        <dbReference type="EMBL" id="MDT0448537.1"/>
    </source>
</evidence>
<organism evidence="2 3">
    <name type="scientific">Streptomyces hesseae</name>
    <dbReference type="NCBI Taxonomy" id="3075519"/>
    <lineage>
        <taxon>Bacteria</taxon>
        <taxon>Bacillati</taxon>
        <taxon>Actinomycetota</taxon>
        <taxon>Actinomycetes</taxon>
        <taxon>Kitasatosporales</taxon>
        <taxon>Streptomycetaceae</taxon>
        <taxon>Streptomyces</taxon>
    </lineage>
</organism>
<feature type="region of interest" description="Disordered" evidence="1">
    <location>
        <begin position="1"/>
        <end position="22"/>
    </location>
</feature>
<comment type="caution">
    <text evidence="2">The sequence shown here is derived from an EMBL/GenBank/DDBJ whole genome shotgun (WGS) entry which is preliminary data.</text>
</comment>
<proteinExistence type="predicted"/>
<accession>A0ABU2SI01</accession>
<protein>
    <recommendedName>
        <fullName evidence="4">N-acetyltransferase domain-containing protein</fullName>
    </recommendedName>
</protein>
<evidence type="ECO:0000256" key="1">
    <source>
        <dbReference type="SAM" id="MobiDB-lite"/>
    </source>
</evidence>
<gene>
    <name evidence="2" type="ORF">RM609_05480</name>
</gene>
<reference evidence="2" key="1">
    <citation type="submission" date="2024-05" db="EMBL/GenBank/DDBJ databases">
        <title>30 novel species of actinomycetes from the DSMZ collection.</title>
        <authorList>
            <person name="Nouioui I."/>
        </authorList>
    </citation>
    <scope>NUCLEOTIDE SEQUENCE</scope>
    <source>
        <strain evidence="2">DSM 40473</strain>
    </source>
</reference>
<sequence>MTPPNPPNPPNPPLDIHVEDDRAPDTDARLLRELFAGLPVTVPDPGREPGEAPARTVVARRPDGGLLGWAEVYDLRGDGQPVAAVQWVVVSRERERIVQGHNVAREATPEEKAVAARLVHGVATGAGAAGYAALEWDDPERLLDVQDAAELGASPTEELNRRWALSTPPAGWTAPAGLPAVSTRPVPPAPGPVQLSAYADFFAEFTGQPYTAEDASELLADVHPFPHTALDLLDPDGRVSAQVVAVVEGGVAQVDAVFHRKGTSAGELAALLAALIAPLCREHPGVTALEVQDLGDPVVAEALAATGLHVVDRWYRYRLPL</sequence>